<dbReference type="EMBL" id="AYKW01000011">
    <property type="protein sequence ID" value="PIL32290.1"/>
    <property type="molecule type" value="Genomic_DNA"/>
</dbReference>
<organism evidence="1 2">
    <name type="scientific">Ganoderma sinense ZZ0214-1</name>
    <dbReference type="NCBI Taxonomy" id="1077348"/>
    <lineage>
        <taxon>Eukaryota</taxon>
        <taxon>Fungi</taxon>
        <taxon>Dikarya</taxon>
        <taxon>Basidiomycota</taxon>
        <taxon>Agaricomycotina</taxon>
        <taxon>Agaricomycetes</taxon>
        <taxon>Polyporales</taxon>
        <taxon>Polyporaceae</taxon>
        <taxon>Ganoderma</taxon>
    </lineage>
</organism>
<comment type="caution">
    <text evidence="1">The sequence shown here is derived from an EMBL/GenBank/DDBJ whole genome shotgun (WGS) entry which is preliminary data.</text>
</comment>
<evidence type="ECO:0000313" key="1">
    <source>
        <dbReference type="EMBL" id="PIL32290.1"/>
    </source>
</evidence>
<dbReference type="AlphaFoldDB" id="A0A2G8SEV1"/>
<accession>A0A2G8SEV1</accession>
<evidence type="ECO:0000313" key="2">
    <source>
        <dbReference type="Proteomes" id="UP000230002"/>
    </source>
</evidence>
<reference evidence="1 2" key="1">
    <citation type="journal article" date="2015" name="Sci. Rep.">
        <title>Chromosome-level genome map provides insights into diverse defense mechanisms in the medicinal fungus Ganoderma sinense.</title>
        <authorList>
            <person name="Zhu Y."/>
            <person name="Xu J."/>
            <person name="Sun C."/>
            <person name="Zhou S."/>
            <person name="Xu H."/>
            <person name="Nelson D.R."/>
            <person name="Qian J."/>
            <person name="Song J."/>
            <person name="Luo H."/>
            <person name="Xiang L."/>
            <person name="Li Y."/>
            <person name="Xu Z."/>
            <person name="Ji A."/>
            <person name="Wang L."/>
            <person name="Lu S."/>
            <person name="Hayward A."/>
            <person name="Sun W."/>
            <person name="Li X."/>
            <person name="Schwartz D.C."/>
            <person name="Wang Y."/>
            <person name="Chen S."/>
        </authorList>
    </citation>
    <scope>NUCLEOTIDE SEQUENCE [LARGE SCALE GENOMIC DNA]</scope>
    <source>
        <strain evidence="1 2">ZZ0214-1</strain>
    </source>
</reference>
<dbReference type="STRING" id="1077348.A0A2G8SEV1"/>
<sequence>MAEAFSVDKCLARFFPDPLAFRRIQARTSTLISGSFALQLFDRTSYPSSDLDLYLHLEHRRTVGRWLIDEAGYSFFPYRGQEEDFESAVLHKTSRRGISYAMPGVADILTFRKGHLDDAILKVQLIVARRTPMEVVLGFHSMASFTVRYDTYDGVIMTFSVLRSDALQYRYALGDEDLADYLSCILGFKKYENLNNLACGLEDVR</sequence>
<protein>
    <submittedName>
        <fullName evidence="1">Uncharacterized protein</fullName>
    </submittedName>
</protein>
<keyword evidence="2" id="KW-1185">Reference proteome</keyword>
<name>A0A2G8SEV1_9APHY</name>
<gene>
    <name evidence="1" type="ORF">GSI_05535</name>
</gene>
<dbReference type="Proteomes" id="UP000230002">
    <property type="component" value="Unassembled WGS sequence"/>
</dbReference>
<proteinExistence type="predicted"/>
<dbReference type="OrthoDB" id="3041043at2759"/>